<keyword evidence="2" id="KW-1185">Reference proteome</keyword>
<dbReference type="RefSeq" id="WP_305005613.1">
    <property type="nucleotide sequence ID" value="NZ_JAUQSY010000003.1"/>
</dbReference>
<reference evidence="1" key="1">
    <citation type="submission" date="2023-07" db="EMBL/GenBank/DDBJ databases">
        <authorList>
            <person name="Kim M.K."/>
        </authorList>
    </citation>
    <scope>NUCLEOTIDE SEQUENCE</scope>
    <source>
        <strain evidence="1">ASUV-10-1</strain>
    </source>
</reference>
<sequence>MTLEHYAVSPSEAISYSVPEYTSIDTKLEVVKRFLDLYGNKTTDFSTDHQSDEHSFAITSDIDGQPAKMTVAMMPMEAGDEAQVLTGAFFNWARKR</sequence>
<dbReference type="Proteomes" id="UP001176429">
    <property type="component" value="Unassembled WGS sequence"/>
</dbReference>
<dbReference type="EMBL" id="JAUQSY010000003">
    <property type="protein sequence ID" value="MDO7874300.1"/>
    <property type="molecule type" value="Genomic_DNA"/>
</dbReference>
<protein>
    <submittedName>
        <fullName evidence="1">Uncharacterized protein</fullName>
    </submittedName>
</protein>
<organism evidence="1 2">
    <name type="scientific">Hymenobacter aranciens</name>
    <dbReference type="NCBI Taxonomy" id="3063996"/>
    <lineage>
        <taxon>Bacteria</taxon>
        <taxon>Pseudomonadati</taxon>
        <taxon>Bacteroidota</taxon>
        <taxon>Cytophagia</taxon>
        <taxon>Cytophagales</taxon>
        <taxon>Hymenobacteraceae</taxon>
        <taxon>Hymenobacter</taxon>
    </lineage>
</organism>
<name>A0ABT9B921_9BACT</name>
<evidence type="ECO:0000313" key="1">
    <source>
        <dbReference type="EMBL" id="MDO7874300.1"/>
    </source>
</evidence>
<evidence type="ECO:0000313" key="2">
    <source>
        <dbReference type="Proteomes" id="UP001176429"/>
    </source>
</evidence>
<comment type="caution">
    <text evidence="1">The sequence shown here is derived from an EMBL/GenBank/DDBJ whole genome shotgun (WGS) entry which is preliminary data.</text>
</comment>
<gene>
    <name evidence="1" type="ORF">Q5H93_06115</name>
</gene>
<proteinExistence type="predicted"/>
<accession>A0ABT9B921</accession>